<dbReference type="InterPro" id="IPR002401">
    <property type="entry name" value="Cyt_P450_E_grp-I"/>
</dbReference>
<keyword evidence="5 13" id="KW-0349">Heme</keyword>
<dbReference type="InterPro" id="IPR001128">
    <property type="entry name" value="Cyt_P450"/>
</dbReference>
<dbReference type="InterPro" id="IPR036396">
    <property type="entry name" value="Cyt_P450_sf"/>
</dbReference>
<comment type="caution">
    <text evidence="16">The sequence shown here is derived from an EMBL/GenBank/DDBJ whole genome shotgun (WGS) entry which is preliminary data.</text>
</comment>
<dbReference type="GO" id="GO:0016705">
    <property type="term" value="F:oxidoreductase activity, acting on paired donors, with incorporation or reduction of molecular oxygen"/>
    <property type="evidence" value="ECO:0007669"/>
    <property type="project" value="InterPro"/>
</dbReference>
<dbReference type="PANTHER" id="PTHR47955:SF14">
    <property type="entry name" value="OS01G0543600 PROTEIN"/>
    <property type="match status" value="1"/>
</dbReference>
<dbReference type="GO" id="GO:0016020">
    <property type="term" value="C:membrane"/>
    <property type="evidence" value="ECO:0007669"/>
    <property type="project" value="UniProtKB-SubCell"/>
</dbReference>
<evidence type="ECO:0000256" key="14">
    <source>
        <dbReference type="RuleBase" id="RU000461"/>
    </source>
</evidence>
<dbReference type="PRINTS" id="PR00385">
    <property type="entry name" value="P450"/>
</dbReference>
<dbReference type="GO" id="GO:0005506">
    <property type="term" value="F:iron ion binding"/>
    <property type="evidence" value="ECO:0007669"/>
    <property type="project" value="InterPro"/>
</dbReference>
<reference evidence="16" key="1">
    <citation type="submission" date="2020-05" db="EMBL/GenBank/DDBJ databases">
        <title>WGS assembly of Panicum virgatum.</title>
        <authorList>
            <person name="Lovell J.T."/>
            <person name="Jenkins J."/>
            <person name="Shu S."/>
            <person name="Juenger T.E."/>
            <person name="Schmutz J."/>
        </authorList>
    </citation>
    <scope>NUCLEOTIDE SEQUENCE</scope>
    <source>
        <strain evidence="16">AP13</strain>
    </source>
</reference>
<keyword evidence="6" id="KW-0812">Transmembrane</keyword>
<evidence type="ECO:0000256" key="6">
    <source>
        <dbReference type="ARBA" id="ARBA00022692"/>
    </source>
</evidence>
<dbReference type="OrthoDB" id="1055148at2759"/>
<dbReference type="FunFam" id="1.10.630.10:FF:000055">
    <property type="entry name" value="Cytochrome P450 71A26"/>
    <property type="match status" value="1"/>
</dbReference>
<dbReference type="Proteomes" id="UP000823388">
    <property type="component" value="Chromosome 8K"/>
</dbReference>
<feature type="binding site" description="axial binding residue" evidence="13">
    <location>
        <position position="484"/>
    </location>
    <ligand>
        <name>heme</name>
        <dbReference type="ChEBI" id="CHEBI:30413"/>
    </ligand>
    <ligandPart>
        <name>Fe</name>
        <dbReference type="ChEBI" id="CHEBI:18248"/>
    </ligandPart>
</feature>
<evidence type="ECO:0000313" key="16">
    <source>
        <dbReference type="EMBL" id="KAG2562190.1"/>
    </source>
</evidence>
<name>A0A8T0PKQ4_PANVG</name>
<keyword evidence="9 14" id="KW-0560">Oxidoreductase</keyword>
<dbReference type="PRINTS" id="PR00463">
    <property type="entry name" value="EP450I"/>
</dbReference>
<dbReference type="PANTHER" id="PTHR47955">
    <property type="entry name" value="CYTOCHROME P450 FAMILY 71 PROTEIN"/>
    <property type="match status" value="1"/>
</dbReference>
<dbReference type="InterPro" id="IPR017972">
    <property type="entry name" value="Cyt_P450_CS"/>
</dbReference>
<evidence type="ECO:0000256" key="7">
    <source>
        <dbReference type="ARBA" id="ARBA00022723"/>
    </source>
</evidence>
<protein>
    <submittedName>
        <fullName evidence="16">Uncharacterized protein</fullName>
    </submittedName>
</protein>
<keyword evidence="11 14" id="KW-0503">Monooxygenase</keyword>
<evidence type="ECO:0000256" key="5">
    <source>
        <dbReference type="ARBA" id="ARBA00022617"/>
    </source>
</evidence>
<comment type="subcellular location">
    <subcellularLocation>
        <location evidence="2">Membrane</location>
    </subcellularLocation>
</comment>
<dbReference type="CDD" id="cd11072">
    <property type="entry name" value="CYP71-like"/>
    <property type="match status" value="1"/>
</dbReference>
<keyword evidence="10 13" id="KW-0408">Iron</keyword>
<dbReference type="SUPFAM" id="SSF48264">
    <property type="entry name" value="Cytochrome P450"/>
    <property type="match status" value="1"/>
</dbReference>
<evidence type="ECO:0000256" key="1">
    <source>
        <dbReference type="ARBA" id="ARBA00001971"/>
    </source>
</evidence>
<keyword evidence="8" id="KW-1133">Transmembrane helix</keyword>
<dbReference type="EMBL" id="CM029051">
    <property type="protein sequence ID" value="KAG2562190.1"/>
    <property type="molecule type" value="Genomic_DNA"/>
</dbReference>
<evidence type="ECO:0000313" key="17">
    <source>
        <dbReference type="Proteomes" id="UP000823388"/>
    </source>
</evidence>
<keyword evidence="12" id="KW-0472">Membrane</keyword>
<comment type="cofactor">
    <cofactor evidence="1 13">
        <name>heme</name>
        <dbReference type="ChEBI" id="CHEBI:30413"/>
    </cofactor>
</comment>
<evidence type="ECO:0000256" key="9">
    <source>
        <dbReference type="ARBA" id="ARBA00023002"/>
    </source>
</evidence>
<keyword evidence="7 13" id="KW-0479">Metal-binding</keyword>
<dbReference type="AlphaFoldDB" id="A0A8T0PKQ4"/>
<evidence type="ECO:0000256" key="15">
    <source>
        <dbReference type="SAM" id="MobiDB-lite"/>
    </source>
</evidence>
<dbReference type="GO" id="GO:0004497">
    <property type="term" value="F:monooxygenase activity"/>
    <property type="evidence" value="ECO:0007669"/>
    <property type="project" value="UniProtKB-KW"/>
</dbReference>
<dbReference type="GO" id="GO:0020037">
    <property type="term" value="F:heme binding"/>
    <property type="evidence" value="ECO:0007669"/>
    <property type="project" value="InterPro"/>
</dbReference>
<evidence type="ECO:0000256" key="8">
    <source>
        <dbReference type="ARBA" id="ARBA00022989"/>
    </source>
</evidence>
<feature type="region of interest" description="Disordered" evidence="15">
    <location>
        <begin position="287"/>
        <end position="309"/>
    </location>
</feature>
<comment type="similarity">
    <text evidence="4 14">Belongs to the cytochrome P450 family.</text>
</comment>
<sequence>MAAAAHMDLVYQFIDATTKLALAQRLLLFALPLVLLLHVASRSRRKQAKPLPPSPPRLPVLGHLLHVGARPPVSLRDLAARYDPGGGGLMLLRLGTVLSLVVSSPRAARAVLRTHDHAFASRPPSRIVDDLVYGSSNVGFAPYGEYWRRARKLVTVHLLTAKKVRSYRAARQEEAGLVVAKLREAAAASAAVDVGGAVNAFANDIICRAVCGKFFREEGRNRLFRELNHMTTVLVAGFNVEDYFPGLASFLGVFTRFMSNKVSQTHQRWDMLLEEIISDHERRRIADHWSGAGGGGGGGDDDDDEEEEETDFIDVMLSVQEEYGITRDHIKAILMDMFEAGTATSSLVLEFAMVELMRNPHLMAKLQDEVRRNTPKGQEMVKEENLASMAYLTAVVKETLRLHPPAPLLIPHQSMADCDIDGYTIPSGTRVIINAWAISRDPKSWEKAEEFMPERFMDGGSSADIDFKGKDFQFTPFGAGRRMCPGANFGLATINIMLANLMYCFDWMLPEGMEKEDIDMTEVFGLTVHRKEKLILVPKPPHDTFAHPMHT</sequence>
<evidence type="ECO:0000256" key="10">
    <source>
        <dbReference type="ARBA" id="ARBA00023004"/>
    </source>
</evidence>
<gene>
    <name evidence="16" type="ORF">PVAP13_8KG331400</name>
</gene>
<keyword evidence="17" id="KW-1185">Reference proteome</keyword>
<proteinExistence type="inferred from homology"/>
<evidence type="ECO:0000256" key="2">
    <source>
        <dbReference type="ARBA" id="ARBA00004370"/>
    </source>
</evidence>
<evidence type="ECO:0000256" key="13">
    <source>
        <dbReference type="PIRSR" id="PIRSR602401-1"/>
    </source>
</evidence>
<feature type="compositionally biased region" description="Acidic residues" evidence="15">
    <location>
        <begin position="299"/>
        <end position="309"/>
    </location>
</feature>
<dbReference type="PROSITE" id="PS00086">
    <property type="entry name" value="CYTOCHROME_P450"/>
    <property type="match status" value="1"/>
</dbReference>
<evidence type="ECO:0000256" key="3">
    <source>
        <dbReference type="ARBA" id="ARBA00005179"/>
    </source>
</evidence>
<accession>A0A8T0PKQ4</accession>
<evidence type="ECO:0000256" key="11">
    <source>
        <dbReference type="ARBA" id="ARBA00023033"/>
    </source>
</evidence>
<evidence type="ECO:0000256" key="4">
    <source>
        <dbReference type="ARBA" id="ARBA00010617"/>
    </source>
</evidence>
<dbReference type="Gene3D" id="1.10.630.10">
    <property type="entry name" value="Cytochrome P450"/>
    <property type="match status" value="1"/>
</dbReference>
<evidence type="ECO:0000256" key="12">
    <source>
        <dbReference type="ARBA" id="ARBA00023136"/>
    </source>
</evidence>
<dbReference type="Pfam" id="PF00067">
    <property type="entry name" value="p450"/>
    <property type="match status" value="1"/>
</dbReference>
<organism evidence="16 17">
    <name type="scientific">Panicum virgatum</name>
    <name type="common">Blackwell switchgrass</name>
    <dbReference type="NCBI Taxonomy" id="38727"/>
    <lineage>
        <taxon>Eukaryota</taxon>
        <taxon>Viridiplantae</taxon>
        <taxon>Streptophyta</taxon>
        <taxon>Embryophyta</taxon>
        <taxon>Tracheophyta</taxon>
        <taxon>Spermatophyta</taxon>
        <taxon>Magnoliopsida</taxon>
        <taxon>Liliopsida</taxon>
        <taxon>Poales</taxon>
        <taxon>Poaceae</taxon>
        <taxon>PACMAD clade</taxon>
        <taxon>Panicoideae</taxon>
        <taxon>Panicodae</taxon>
        <taxon>Paniceae</taxon>
        <taxon>Panicinae</taxon>
        <taxon>Panicum</taxon>
        <taxon>Panicum sect. Hiantes</taxon>
    </lineage>
</organism>
<comment type="pathway">
    <text evidence="3">Secondary metabolite biosynthesis.</text>
</comment>